<keyword evidence="3" id="KW-1185">Reference proteome</keyword>
<keyword evidence="1" id="KW-1133">Transmembrane helix</keyword>
<sequence>MEVDDDPIETQEVDPRNDGLAHVLRWVGLIFAIGFLAAAAAITVG</sequence>
<dbReference type="Proteomes" id="UP000572984">
    <property type="component" value="Unassembled WGS sequence"/>
</dbReference>
<keyword evidence="1" id="KW-0472">Membrane</keyword>
<proteinExistence type="predicted"/>
<dbReference type="RefSeq" id="WP_181053133.1">
    <property type="nucleotide sequence ID" value="NZ_JACDXJ010000001.1"/>
</dbReference>
<gene>
    <name evidence="2" type="ORF">H0S73_16315</name>
</gene>
<evidence type="ECO:0000313" key="2">
    <source>
        <dbReference type="EMBL" id="MBA1157678.1"/>
    </source>
</evidence>
<reference evidence="2 3" key="1">
    <citation type="submission" date="2020-07" db="EMBL/GenBank/DDBJ databases">
        <title>Draft genome and description of Microvirga mediterraneensis Marseille-Q2068 sp. nov.</title>
        <authorList>
            <person name="Boxberger M."/>
        </authorList>
    </citation>
    <scope>NUCLEOTIDE SEQUENCE [LARGE SCALE GENOMIC DNA]</scope>
    <source>
        <strain evidence="2 3">Marseille-Q2068</strain>
    </source>
</reference>
<feature type="transmembrane region" description="Helical" evidence="1">
    <location>
        <begin position="23"/>
        <end position="44"/>
    </location>
</feature>
<name>A0A838BQI2_9HYPH</name>
<accession>A0A838BQI2</accession>
<keyword evidence="1" id="KW-0812">Transmembrane</keyword>
<protein>
    <submittedName>
        <fullName evidence="2">Uncharacterized protein</fullName>
    </submittedName>
</protein>
<dbReference type="AlphaFoldDB" id="A0A838BQI2"/>
<organism evidence="2 3">
    <name type="scientific">Microvirga mediterraneensis</name>
    <dbReference type="NCBI Taxonomy" id="2754695"/>
    <lineage>
        <taxon>Bacteria</taxon>
        <taxon>Pseudomonadati</taxon>
        <taxon>Pseudomonadota</taxon>
        <taxon>Alphaproteobacteria</taxon>
        <taxon>Hyphomicrobiales</taxon>
        <taxon>Methylobacteriaceae</taxon>
        <taxon>Microvirga</taxon>
    </lineage>
</organism>
<evidence type="ECO:0000256" key="1">
    <source>
        <dbReference type="SAM" id="Phobius"/>
    </source>
</evidence>
<comment type="caution">
    <text evidence="2">The sequence shown here is derived from an EMBL/GenBank/DDBJ whole genome shotgun (WGS) entry which is preliminary data.</text>
</comment>
<dbReference type="EMBL" id="JACDXJ010000001">
    <property type="protein sequence ID" value="MBA1157678.1"/>
    <property type="molecule type" value="Genomic_DNA"/>
</dbReference>
<evidence type="ECO:0000313" key="3">
    <source>
        <dbReference type="Proteomes" id="UP000572984"/>
    </source>
</evidence>